<organism evidence="1 2">
    <name type="scientific">Conexibacter arvalis</name>
    <dbReference type="NCBI Taxonomy" id="912552"/>
    <lineage>
        <taxon>Bacteria</taxon>
        <taxon>Bacillati</taxon>
        <taxon>Actinomycetota</taxon>
        <taxon>Thermoleophilia</taxon>
        <taxon>Solirubrobacterales</taxon>
        <taxon>Conexibacteraceae</taxon>
        <taxon>Conexibacter</taxon>
    </lineage>
</organism>
<protein>
    <submittedName>
        <fullName evidence="1">Uncharacterized protein</fullName>
    </submittedName>
</protein>
<dbReference type="InterPro" id="IPR011008">
    <property type="entry name" value="Dimeric_a/b-barrel"/>
</dbReference>
<keyword evidence="2" id="KW-1185">Reference proteome</keyword>
<proteinExistence type="predicted"/>
<dbReference type="AlphaFoldDB" id="A0A840I7X9"/>
<gene>
    <name evidence="1" type="ORF">BDZ31_000008</name>
</gene>
<comment type="caution">
    <text evidence="1">The sequence shown here is derived from an EMBL/GenBank/DDBJ whole genome shotgun (WGS) entry which is preliminary data.</text>
</comment>
<evidence type="ECO:0000313" key="2">
    <source>
        <dbReference type="Proteomes" id="UP000585272"/>
    </source>
</evidence>
<dbReference type="SUPFAM" id="SSF54909">
    <property type="entry name" value="Dimeric alpha+beta barrel"/>
    <property type="match status" value="1"/>
</dbReference>
<sequence length="115" mass="12824">MQRDASAPLDEWIMAVNGTLAAAADRVEFDRWYDEVHLPEVLACPGFRWGRRYLGVPAEDGTPFLTLYGIAGPEALDSPELAAVRGFGPFTADVTFVTRAYRQSAHARDVVERRR</sequence>
<accession>A0A840I7X9</accession>
<name>A0A840I7X9_9ACTN</name>
<dbReference type="RefSeq" id="WP_183337766.1">
    <property type="nucleotide sequence ID" value="NZ_JACHNU010000001.1"/>
</dbReference>
<evidence type="ECO:0000313" key="1">
    <source>
        <dbReference type="EMBL" id="MBB4660435.1"/>
    </source>
</evidence>
<reference evidence="1 2" key="1">
    <citation type="submission" date="2020-08" db="EMBL/GenBank/DDBJ databases">
        <title>Genomic Encyclopedia of Archaeal and Bacterial Type Strains, Phase II (KMG-II): from individual species to whole genera.</title>
        <authorList>
            <person name="Goeker M."/>
        </authorList>
    </citation>
    <scope>NUCLEOTIDE SEQUENCE [LARGE SCALE GENOMIC DNA]</scope>
    <source>
        <strain evidence="1 2">DSM 23288</strain>
    </source>
</reference>
<dbReference type="EMBL" id="JACHNU010000001">
    <property type="protein sequence ID" value="MBB4660435.1"/>
    <property type="molecule type" value="Genomic_DNA"/>
</dbReference>
<dbReference type="Proteomes" id="UP000585272">
    <property type="component" value="Unassembled WGS sequence"/>
</dbReference>